<accession>A0ACC1HTZ8</accession>
<proteinExistence type="predicted"/>
<dbReference type="Proteomes" id="UP001145114">
    <property type="component" value="Unassembled WGS sequence"/>
</dbReference>
<gene>
    <name evidence="1" type="ORF">EV182_000806</name>
</gene>
<evidence type="ECO:0000313" key="2">
    <source>
        <dbReference type="Proteomes" id="UP001145114"/>
    </source>
</evidence>
<dbReference type="EMBL" id="JAMZIH010000067">
    <property type="protein sequence ID" value="KAJ1680039.1"/>
    <property type="molecule type" value="Genomic_DNA"/>
</dbReference>
<organism evidence="1 2">
    <name type="scientific">Spiromyces aspiralis</name>
    <dbReference type="NCBI Taxonomy" id="68401"/>
    <lineage>
        <taxon>Eukaryota</taxon>
        <taxon>Fungi</taxon>
        <taxon>Fungi incertae sedis</taxon>
        <taxon>Zoopagomycota</taxon>
        <taxon>Kickxellomycotina</taxon>
        <taxon>Kickxellomycetes</taxon>
        <taxon>Kickxellales</taxon>
        <taxon>Kickxellaceae</taxon>
        <taxon>Spiromyces</taxon>
    </lineage>
</organism>
<reference evidence="1" key="1">
    <citation type="submission" date="2022-06" db="EMBL/GenBank/DDBJ databases">
        <title>Phylogenomic reconstructions and comparative analyses of Kickxellomycotina fungi.</title>
        <authorList>
            <person name="Reynolds N.K."/>
            <person name="Stajich J.E."/>
            <person name="Barry K."/>
            <person name="Grigoriev I.V."/>
            <person name="Crous P."/>
            <person name="Smith M.E."/>
        </authorList>
    </citation>
    <scope>NUCLEOTIDE SEQUENCE</scope>
    <source>
        <strain evidence="1">RSA 2271</strain>
    </source>
</reference>
<keyword evidence="2" id="KW-1185">Reference proteome</keyword>
<protein>
    <submittedName>
        <fullName evidence="1">Uncharacterized protein</fullName>
    </submittedName>
</protein>
<comment type="caution">
    <text evidence="1">The sequence shown here is derived from an EMBL/GenBank/DDBJ whole genome shotgun (WGS) entry which is preliminary data.</text>
</comment>
<sequence>MSQPSATNNSGSEDGTAITTTTTDSQPGLTEHAPLLSAKASPTINGHAIEDTPLRCEKTEQSIPAATVVAIPVLTSQQQQQQVQSLTPDSMPAYYGTFATADSEDTVNSDNTPPPLPPLSLPLQRPGSPVSDGKAQEGRSGDGEVEVPSSGRYATITAAPRAIDAASGDPLHEEDPAITPPKDIGSEKRDPTIQKVYPLSFPRAGIHSRLDRFLHTLVKIAVVHRPLGLSTPDAKDALALYDKDADVRAFVRLVPPSLWSVMSMHLAEQAREEVRNNHPTMVTHVPSPMTSSPTAVPLQGGPVQGPLFVAALDVTGFIACLVRHFDHLEGAPTAAAVRCLADILENHGAYAIPCQLELLESRTLDLIRARFQDQEVVEAALFALVDTLIVHITQDEDSHQTSGQDPNTEWWILRVFAELVRLYSSTLLPYLSNHRSLHRLCQRVLKDLSLPNRLTVSSALAFFSALLLLMPWPSASNPVEPCGPPNRPRTGGNNASALILGLRDKFFDRQHIDRTLALVAELCLTCRVAPIDDRGDRMSVHLPTSENAPSPLLPPTRGAATRESQRVLEAVEFVLEAIECSPHHDVQMSLAVSPTLGPAILHLVDQAKRERGFVTVLLRTLNHLLGLALRTGSCVANDGGGAIGVLFRPRGHHADDNSGDVASARSSSPAQSAPLVELLDLIIGGIEDAPYTVPGHESQLSSPDWPRISSDENESGWWVAGGAAGREVSLTFVNRTFAYVAAAAIEARTSAGLSHSSGNGHQSPGLASLEGPLFEELAEDLAHILSRQLEAAISAHELTAAELLRFFSWPAEAGDYRRDASLAWCDIFLQIMSSVRVYYCSALPFLEWASDLFDRCRKLLDYLPTERYPHTGAEGNTGILGSEAGRSLEHHLERVANSVLCVEEETMAVLSQHYLQGPHLSLHRVDEQLPNPELSTSGVLVPEIALLLQAQLLLKACHTELALIITRHLAGSLQQRWADRHAALGVCLQSLYLARPIMPMLAPFPLSRTAWQTLRRLNIRGAWGSDAGLKSATLWSVLAAENQRRDELHRVFGRLQGDVAVKAQELDAARNDLKLQQAAFDGKVADLEQLQARMEATQTELERVTRQRDELHDEAERDKKEKTEAETELATARVSLTEAQEQLRVGQAAWQDERAGLEKQRKEIEAALDALKAEVASLKQEKAQLEGQLEGKHEEHVRTKDELDKFVSAFQMFHSAVGDKLRQPTGKASDDNQGTPPQSP</sequence>
<name>A0ACC1HTZ8_9FUNG</name>
<evidence type="ECO:0000313" key="1">
    <source>
        <dbReference type="EMBL" id="KAJ1680039.1"/>
    </source>
</evidence>